<dbReference type="EMBL" id="AGNK02001493">
    <property type="status" value="NOT_ANNOTATED_CDS"/>
    <property type="molecule type" value="Genomic_DNA"/>
</dbReference>
<dbReference type="Gramene" id="KQL13874">
    <property type="protein sequence ID" value="KQL13874"/>
    <property type="gene ID" value="SETIT_025686mg"/>
</dbReference>
<evidence type="ECO:0000313" key="2">
    <source>
        <dbReference type="EnsemblPlants" id="KQL13874"/>
    </source>
</evidence>
<reference evidence="1 3" key="1">
    <citation type="journal article" date="2012" name="Nat. Biotechnol.">
        <title>Reference genome sequence of the model plant Setaria.</title>
        <authorList>
            <person name="Bennetzen J.L."/>
            <person name="Schmutz J."/>
            <person name="Wang H."/>
            <person name="Percifield R."/>
            <person name="Hawkins J."/>
            <person name="Pontaroli A.C."/>
            <person name="Estep M."/>
            <person name="Feng L."/>
            <person name="Vaughn J.N."/>
            <person name="Grimwood J."/>
            <person name="Jenkins J."/>
            <person name="Barry K."/>
            <person name="Lindquist E."/>
            <person name="Hellsten U."/>
            <person name="Deshpande S."/>
            <person name="Wang X."/>
            <person name="Wu X."/>
            <person name="Mitros T."/>
            <person name="Triplett J."/>
            <person name="Yang X."/>
            <person name="Ye C.Y."/>
            <person name="Mauro-Herrera M."/>
            <person name="Wang L."/>
            <person name="Li P."/>
            <person name="Sharma M."/>
            <person name="Sharma R."/>
            <person name="Ronald P.C."/>
            <person name="Panaud O."/>
            <person name="Kellogg E.A."/>
            <person name="Brutnell T.P."/>
            <person name="Doust A.N."/>
            <person name="Tuskan G.A."/>
            <person name="Rokhsar D."/>
            <person name="Devos K.M."/>
        </authorList>
    </citation>
    <scope>NUCLEOTIDE SEQUENCE [LARGE SCALE GENOMIC DNA]</scope>
    <source>
        <strain evidence="3">cv. Yugu1</strain>
        <strain evidence="1">Yugu1</strain>
    </source>
</reference>
<dbReference type="EnsemblPlants" id="KQL13874">
    <property type="protein sequence ID" value="KQL13874"/>
    <property type="gene ID" value="SETIT_025686mg"/>
</dbReference>
<dbReference type="Proteomes" id="UP000004995">
    <property type="component" value="Unassembled WGS sequence"/>
</dbReference>
<dbReference type="EMBL" id="CM003530">
    <property type="protein sequence ID" value="RCV16100.1"/>
    <property type="molecule type" value="Genomic_DNA"/>
</dbReference>
<reference evidence="1" key="2">
    <citation type="submission" date="2015-07" db="EMBL/GenBank/DDBJ databases">
        <authorList>
            <person name="Noorani M."/>
        </authorList>
    </citation>
    <scope>NUCLEOTIDE SEQUENCE</scope>
    <source>
        <strain evidence="1">Yugu1</strain>
    </source>
</reference>
<sequence>MKVPHSVRGERGRCQAPLHDLGKFLSSCSGRMPSSASVAPDVWGGARTSVWPDLGCYLWHLVQLDGSACCCVLLRPTVNVGFAPVNRLGANDSIQVGLSPPVADTHRRSVVVPSFVCLICFFFVE</sequence>
<keyword evidence="3" id="KW-1185">Reference proteome</keyword>
<name>K3ZGI4_SETIT</name>
<reference evidence="2" key="3">
    <citation type="submission" date="2018-08" db="UniProtKB">
        <authorList>
            <consortium name="EnsemblPlants"/>
        </authorList>
    </citation>
    <scope>IDENTIFICATION</scope>
    <source>
        <strain evidence="2">Yugu1</strain>
    </source>
</reference>
<dbReference type="HOGENOM" id="CLU_1996571_0_0_1"/>
<proteinExistence type="predicted"/>
<accession>K3ZGI4</accession>
<organism evidence="2 3">
    <name type="scientific">Setaria italica</name>
    <name type="common">Foxtail millet</name>
    <name type="synonym">Panicum italicum</name>
    <dbReference type="NCBI Taxonomy" id="4555"/>
    <lineage>
        <taxon>Eukaryota</taxon>
        <taxon>Viridiplantae</taxon>
        <taxon>Streptophyta</taxon>
        <taxon>Embryophyta</taxon>
        <taxon>Tracheophyta</taxon>
        <taxon>Spermatophyta</taxon>
        <taxon>Magnoliopsida</taxon>
        <taxon>Liliopsida</taxon>
        <taxon>Poales</taxon>
        <taxon>Poaceae</taxon>
        <taxon>PACMAD clade</taxon>
        <taxon>Panicoideae</taxon>
        <taxon>Panicodae</taxon>
        <taxon>Paniceae</taxon>
        <taxon>Cenchrinae</taxon>
        <taxon>Setaria</taxon>
    </lineage>
</organism>
<gene>
    <name evidence="1" type="ORF">SETIT_3G110600v2</name>
</gene>
<evidence type="ECO:0000313" key="3">
    <source>
        <dbReference type="Proteomes" id="UP000004995"/>
    </source>
</evidence>
<dbReference type="AlphaFoldDB" id="K3ZGI4"/>
<evidence type="ECO:0000313" key="1">
    <source>
        <dbReference type="EMBL" id="RCV16100.1"/>
    </source>
</evidence>
<protein>
    <submittedName>
        <fullName evidence="1 2">Uncharacterized protein</fullName>
    </submittedName>
</protein>